<evidence type="ECO:0000256" key="1">
    <source>
        <dbReference type="SAM" id="Phobius"/>
    </source>
</evidence>
<dbReference type="AlphaFoldDB" id="A0A0S2SJH1"/>
<keyword evidence="1" id="KW-1133">Transmembrane helix</keyword>
<gene>
    <name evidence="2" type="ORF">WL1483_2428</name>
</gene>
<name>A0A0S2SJH1_9GAMM</name>
<dbReference type="RefSeq" id="WP_060587317.1">
    <property type="nucleotide sequence ID" value="NZ_CP013067.1"/>
</dbReference>
<accession>A0A0S2SJH1</accession>
<evidence type="ECO:0000313" key="3">
    <source>
        <dbReference type="Proteomes" id="UP000058114"/>
    </source>
</evidence>
<protein>
    <submittedName>
        <fullName evidence="2">Uncharacterized protein</fullName>
    </submittedName>
</protein>
<reference evidence="3" key="1">
    <citation type="submission" date="2015-10" db="EMBL/GenBank/DDBJ databases">
        <title>Complete Genome Sequence of Aeromonas schubertii strain WL1483.</title>
        <authorList>
            <person name="Liu L."/>
        </authorList>
    </citation>
    <scope>NUCLEOTIDE SEQUENCE [LARGE SCALE GENOMIC DNA]</scope>
    <source>
        <strain evidence="3">WL1483</strain>
    </source>
</reference>
<dbReference type="KEGG" id="asr:WL1483_2428"/>
<evidence type="ECO:0000313" key="2">
    <source>
        <dbReference type="EMBL" id="ALP41847.1"/>
    </source>
</evidence>
<keyword evidence="1" id="KW-0472">Membrane</keyword>
<proteinExistence type="predicted"/>
<keyword evidence="1" id="KW-0812">Transmembrane</keyword>
<reference evidence="2 3" key="2">
    <citation type="journal article" date="2016" name="Genome Announc.">
        <title>Complete Genome Sequence of the Highly Virulent Aeromonas schubertii Strain WL1483, Isolated from Diseased Snakehead Fish (Channa argus) in China.</title>
        <authorList>
            <person name="Liu L."/>
            <person name="Li N."/>
            <person name="Zhang D."/>
            <person name="Fu X."/>
            <person name="Shi C."/>
            <person name="Lin Q."/>
            <person name="Hao G."/>
        </authorList>
    </citation>
    <scope>NUCLEOTIDE SEQUENCE [LARGE SCALE GENOMIC DNA]</scope>
    <source>
        <strain evidence="2 3">WL1483</strain>
    </source>
</reference>
<feature type="transmembrane region" description="Helical" evidence="1">
    <location>
        <begin position="43"/>
        <end position="62"/>
    </location>
</feature>
<dbReference type="EMBL" id="CP013067">
    <property type="protein sequence ID" value="ALP41847.1"/>
    <property type="molecule type" value="Genomic_DNA"/>
</dbReference>
<organism evidence="2 3">
    <name type="scientific">Aeromonas schubertii</name>
    <dbReference type="NCBI Taxonomy" id="652"/>
    <lineage>
        <taxon>Bacteria</taxon>
        <taxon>Pseudomonadati</taxon>
        <taxon>Pseudomonadota</taxon>
        <taxon>Gammaproteobacteria</taxon>
        <taxon>Aeromonadales</taxon>
        <taxon>Aeromonadaceae</taxon>
        <taxon>Aeromonas</taxon>
    </lineage>
</organism>
<dbReference type="PATRIC" id="fig|652.5.peg.3564"/>
<sequence length="72" mass="8276">MNHEEDLLQRLARFERRIKRVAGPRPERALPRARGKTLSLTQWLLPALVMVMSGALIQEIIWQIGNASDRLS</sequence>
<dbReference type="Proteomes" id="UP000058114">
    <property type="component" value="Chromosome"/>
</dbReference>